<dbReference type="Gene3D" id="3.40.50.1820">
    <property type="entry name" value="alpha/beta hydrolase"/>
    <property type="match status" value="1"/>
</dbReference>
<reference evidence="4" key="1">
    <citation type="submission" date="2022-07" db="EMBL/GenBank/DDBJ databases">
        <title>Parvularcula maris sp. nov., an algicidal bacterium isolated from seawater.</title>
        <authorList>
            <person name="Li F."/>
        </authorList>
    </citation>
    <scope>NUCLEOTIDE SEQUENCE</scope>
    <source>
        <strain evidence="4">BGMRC 0090</strain>
    </source>
</reference>
<dbReference type="InterPro" id="IPR049492">
    <property type="entry name" value="BD-FAE-like_dom"/>
</dbReference>
<dbReference type="GO" id="GO:0016787">
    <property type="term" value="F:hydrolase activity"/>
    <property type="evidence" value="ECO:0007669"/>
    <property type="project" value="UniProtKB-KW"/>
</dbReference>
<dbReference type="AlphaFoldDB" id="A0A9X2RGT5"/>
<dbReference type="Pfam" id="PF20434">
    <property type="entry name" value="BD-FAE"/>
    <property type="match status" value="1"/>
</dbReference>
<comment type="caution">
    <text evidence="4">The sequence shown here is derived from an EMBL/GenBank/DDBJ whole genome shotgun (WGS) entry which is preliminary data.</text>
</comment>
<dbReference type="RefSeq" id="WP_256618035.1">
    <property type="nucleotide sequence ID" value="NZ_JANIBC010000001.1"/>
</dbReference>
<evidence type="ECO:0000256" key="1">
    <source>
        <dbReference type="ARBA" id="ARBA00022801"/>
    </source>
</evidence>
<dbReference type="InterPro" id="IPR050300">
    <property type="entry name" value="GDXG_lipolytic_enzyme"/>
</dbReference>
<proteinExistence type="predicted"/>
<accession>A0A9X2RGT5</accession>
<organism evidence="4 5">
    <name type="scientific">Parvularcula maris</name>
    <dbReference type="NCBI Taxonomy" id="2965077"/>
    <lineage>
        <taxon>Bacteria</taxon>
        <taxon>Pseudomonadati</taxon>
        <taxon>Pseudomonadota</taxon>
        <taxon>Alphaproteobacteria</taxon>
        <taxon>Parvularculales</taxon>
        <taxon>Parvularculaceae</taxon>
        <taxon>Parvularcula</taxon>
    </lineage>
</organism>
<name>A0A9X2RGT5_9PROT</name>
<feature type="signal peptide" evidence="2">
    <location>
        <begin position="1"/>
        <end position="20"/>
    </location>
</feature>
<gene>
    <name evidence="4" type="ORF">NOG11_02415</name>
</gene>
<dbReference type="InterPro" id="IPR029058">
    <property type="entry name" value="AB_hydrolase_fold"/>
</dbReference>
<evidence type="ECO:0000256" key="2">
    <source>
        <dbReference type="SAM" id="SignalP"/>
    </source>
</evidence>
<evidence type="ECO:0000259" key="3">
    <source>
        <dbReference type="Pfam" id="PF20434"/>
    </source>
</evidence>
<feature type="chain" id="PRO_5040777086" evidence="2">
    <location>
        <begin position="21"/>
        <end position="726"/>
    </location>
</feature>
<dbReference type="SUPFAM" id="SSF53474">
    <property type="entry name" value="alpha/beta-Hydrolases"/>
    <property type="match status" value="1"/>
</dbReference>
<protein>
    <submittedName>
        <fullName evidence="4">Alpha/beta hydrolase</fullName>
    </submittedName>
</protein>
<evidence type="ECO:0000313" key="5">
    <source>
        <dbReference type="Proteomes" id="UP001142610"/>
    </source>
</evidence>
<keyword evidence="1 4" id="KW-0378">Hydrolase</keyword>
<sequence>MAHLLRLAAAVLLLFASAFAEEPLPAEIMERDKPYGGHPRQLIDVSARPLNQLKPAILLVHGGSWQAGDKRTASTKVKYFLQEGFAVAALNYRLHPEVTPREQADDVAGAAVWLAKNADRFRIDPRQIYLVGHGAGGHLVSLVGTDPAFLEKHGAKPSDLGGIISLAGKVYDVPGEIAATDLTTTEGRTLRQVFTGNSAAWPLASPAYLTNRAKPLPPFMVAYASGEKNAYRQAKPFTAQLRKAGGVAILFEAIGRTEESLFRYFGTAGDPTTDAVINFIRRESNIVVASSDKRKEVIPDIPWIFAFEAGEEDVAGRRMTGAEITGLVTHEGKLFAGNAHSDGAEATPRGQILRLDAREEAWQLEHQMPRGYGEVTSLLPVSFERDHEGRPIEPLSYLFAGAGHRREGQRAASASVFIRTPSGNWTKQEIGEAPGAEKASVQAIAGWRDPKTGLDLVFAAAGPAPLGITRGVFDPSKVGGIRFDAEPEHQARGQQKVVGFAACGEHLFAATDRQILRRRDGEEASWEVLMDLEELVATRPYLESLDIFWHKNYEIGAFRCDTARTKTTLAFTTLNRAFRFSPGDEAPVVEQDLGNLVRTQLGREPHYVRALDAKLIRRKGRDTEEWIGLEVYYDPDYLVARPNFPYWPTGFGKDAWYLVRTVVEGRASYRLEEIKIPGHDPYARPLARVRDFELSPFEKDNAVYVGGFAPWFEEASDTAWIARGEM</sequence>
<keyword evidence="5" id="KW-1185">Reference proteome</keyword>
<dbReference type="EMBL" id="JANIBC010000001">
    <property type="protein sequence ID" value="MCQ8184230.1"/>
    <property type="molecule type" value="Genomic_DNA"/>
</dbReference>
<feature type="domain" description="BD-FAE-like" evidence="3">
    <location>
        <begin position="54"/>
        <end position="151"/>
    </location>
</feature>
<dbReference type="PANTHER" id="PTHR48081">
    <property type="entry name" value="AB HYDROLASE SUPERFAMILY PROTEIN C4A8.06C"/>
    <property type="match status" value="1"/>
</dbReference>
<dbReference type="Proteomes" id="UP001142610">
    <property type="component" value="Unassembled WGS sequence"/>
</dbReference>
<dbReference type="PANTHER" id="PTHR48081:SF33">
    <property type="entry name" value="KYNURENINE FORMAMIDASE"/>
    <property type="match status" value="1"/>
</dbReference>
<keyword evidence="2" id="KW-0732">Signal</keyword>
<evidence type="ECO:0000313" key="4">
    <source>
        <dbReference type="EMBL" id="MCQ8184230.1"/>
    </source>
</evidence>